<keyword evidence="9" id="KW-1185">Reference proteome</keyword>
<comment type="subcellular location">
    <subcellularLocation>
        <location evidence="1">Nucleus</location>
    </subcellularLocation>
</comment>
<dbReference type="GO" id="GO:0005634">
    <property type="term" value="C:nucleus"/>
    <property type="evidence" value="ECO:0007669"/>
    <property type="project" value="UniProtKB-SubCell"/>
</dbReference>
<dbReference type="InterPro" id="IPR016177">
    <property type="entry name" value="DNA-bd_dom_sf"/>
</dbReference>
<dbReference type="CDD" id="cd00018">
    <property type="entry name" value="AP2"/>
    <property type="match status" value="1"/>
</dbReference>
<dbReference type="PROSITE" id="PS51032">
    <property type="entry name" value="AP2_ERF"/>
    <property type="match status" value="2"/>
</dbReference>
<dbReference type="KEGG" id="mng:MNEG_4686"/>
<feature type="compositionally biased region" description="Polar residues" evidence="6">
    <location>
        <begin position="521"/>
        <end position="531"/>
    </location>
</feature>
<sequence length="926" mass="92754">MEFAGCDRSRHRRSFQQAPCAAGARGSQGSERSAWLAASRRASCAAQVTHLGYYRTEEEAARVYDKVSISLHGDNAQTNFPIDQYAKEVPALQQRLSGLSREELQRALGVKPMDRSSKYRGVGKKRGRWEAKVVLNRRWAYRELFDSEEDAARAYDGAIWRLRPRDARSYVNFKDSCPQDVADSLRRAAKDHQPIALHPSGLPMTAKPLLDAGLLYDDEGVSVKTSKHRMARIVSTGDLATIGDVNAATTSSGDPSGAHDHSGTTGGGCTPTAGAAAAGVSGGASGAASMPKSASFTALSTLDHAAVAASAAPGAILSAGGAAGPPPGVLVPMGAFSMGPVPMLGTHMGGGMVALAGGGMTRVQSTPSLHAYHAQAGAAPQPLGAHGLPGLGEAGAPHFGDSGGGGLRAPGQGGVAGFSGGGGGMASVKLEGTYWSAELPEAGGGGGGGGGGMNRSRSCGNLALGGGMGGSDLASLQQQQHHTVATAAMLQQQQQQQQHHQHHQHHLHHHHQHQQQQQQQSSEGSPLLQQYSGSGSAGGAGDGGGGSAGRQLLVRVGSEQHLIAPQPTQLGLKGMSRIASESHLGSMVPVTPTSLLLRGEVELGGGQGAGGQGGLSQQHMQHQAMLLQQQHLQQQQALYQHHQQQQLGLLQQQQQQLAQRHGGAMPRSHSVAVMGGLESIDEMAATSSYSTLLGGVSGPNLGLAGGGSGGGAPGMVPVGQPGGAHGVGHGLLAPQAPPPGALPGGVAVPLGGLHGGYSHAPLGLAPMQLVHAAPPGAGPAGGLPGAGPPSPLPGSAAAAAQQLGAALGSGKQPHGDSSGGGGWGTPPGGGGAAAGAHGGLGDPERPDSPFAINGSVHIGGEELDMTLAFLSDGPGGVGDDVDDPDHGLRLHDGPGGMLAPSPGPGELGGGGLLLGDGVMRMDETAG</sequence>
<feature type="compositionally biased region" description="Gly residues" evidence="6">
    <location>
        <begin position="817"/>
        <end position="841"/>
    </location>
</feature>
<evidence type="ECO:0000313" key="9">
    <source>
        <dbReference type="Proteomes" id="UP000054498"/>
    </source>
</evidence>
<evidence type="ECO:0000259" key="7">
    <source>
        <dbReference type="PROSITE" id="PS51032"/>
    </source>
</evidence>
<feature type="compositionally biased region" description="Low complexity" evidence="6">
    <location>
        <begin position="473"/>
        <end position="482"/>
    </location>
</feature>
<feature type="compositionally biased region" description="Basic residues" evidence="6">
    <location>
        <begin position="499"/>
        <end position="513"/>
    </location>
</feature>
<dbReference type="GO" id="GO:0003677">
    <property type="term" value="F:DNA binding"/>
    <property type="evidence" value="ECO:0007669"/>
    <property type="project" value="UniProtKB-KW"/>
</dbReference>
<evidence type="ECO:0000256" key="5">
    <source>
        <dbReference type="ARBA" id="ARBA00023242"/>
    </source>
</evidence>
<dbReference type="SUPFAM" id="SSF54171">
    <property type="entry name" value="DNA-binding domain"/>
    <property type="match status" value="2"/>
</dbReference>
<dbReference type="RefSeq" id="XP_013902287.1">
    <property type="nucleotide sequence ID" value="XM_014046833.1"/>
</dbReference>
<feature type="compositionally biased region" description="Gly residues" evidence="6">
    <location>
        <begin position="535"/>
        <end position="548"/>
    </location>
</feature>
<dbReference type="AlphaFoldDB" id="A0A0D2JXC5"/>
<dbReference type="SMART" id="SM00380">
    <property type="entry name" value="AP2"/>
    <property type="match status" value="2"/>
</dbReference>
<dbReference type="STRING" id="145388.A0A0D2JXC5"/>
<dbReference type="InterPro" id="IPR001471">
    <property type="entry name" value="AP2/ERF_dom"/>
</dbReference>
<gene>
    <name evidence="8" type="ORF">MNEG_4686</name>
</gene>
<feature type="region of interest" description="Disordered" evidence="6">
    <location>
        <begin position="473"/>
        <end position="550"/>
    </location>
</feature>
<feature type="region of interest" description="Disordered" evidence="6">
    <location>
        <begin position="245"/>
        <end position="269"/>
    </location>
</feature>
<reference evidence="8 9" key="1">
    <citation type="journal article" date="2013" name="BMC Genomics">
        <title>Reconstruction of the lipid metabolism for the microalga Monoraphidium neglectum from its genome sequence reveals characteristics suitable for biofuel production.</title>
        <authorList>
            <person name="Bogen C."/>
            <person name="Al-Dilaimi A."/>
            <person name="Albersmeier A."/>
            <person name="Wichmann J."/>
            <person name="Grundmann M."/>
            <person name="Rupp O."/>
            <person name="Lauersen K.J."/>
            <person name="Blifernez-Klassen O."/>
            <person name="Kalinowski J."/>
            <person name="Goesmann A."/>
            <person name="Mussgnug J.H."/>
            <person name="Kruse O."/>
        </authorList>
    </citation>
    <scope>NUCLEOTIDE SEQUENCE [LARGE SCALE GENOMIC DNA]</scope>
    <source>
        <strain evidence="8 9">SAG 48.87</strain>
    </source>
</reference>
<dbReference type="OrthoDB" id="548995at2759"/>
<keyword evidence="3" id="KW-0238">DNA-binding</keyword>
<organism evidence="8 9">
    <name type="scientific">Monoraphidium neglectum</name>
    <dbReference type="NCBI Taxonomy" id="145388"/>
    <lineage>
        <taxon>Eukaryota</taxon>
        <taxon>Viridiplantae</taxon>
        <taxon>Chlorophyta</taxon>
        <taxon>core chlorophytes</taxon>
        <taxon>Chlorophyceae</taxon>
        <taxon>CS clade</taxon>
        <taxon>Sphaeropleales</taxon>
        <taxon>Selenastraceae</taxon>
        <taxon>Monoraphidium</taxon>
    </lineage>
</organism>
<name>A0A0D2JXC5_9CHLO</name>
<evidence type="ECO:0000256" key="4">
    <source>
        <dbReference type="ARBA" id="ARBA00023163"/>
    </source>
</evidence>
<evidence type="ECO:0000256" key="1">
    <source>
        <dbReference type="ARBA" id="ARBA00004123"/>
    </source>
</evidence>
<dbReference type="GeneID" id="25737563"/>
<dbReference type="Proteomes" id="UP000054498">
    <property type="component" value="Unassembled WGS sequence"/>
</dbReference>
<dbReference type="InterPro" id="IPR036955">
    <property type="entry name" value="AP2/ERF_dom_sf"/>
</dbReference>
<protein>
    <submittedName>
        <fullName evidence="8">AP2-like ethylene-responsive transcription factor TOE3</fullName>
    </submittedName>
</protein>
<keyword evidence="4" id="KW-0804">Transcription</keyword>
<accession>A0A0D2JXC5</accession>
<dbReference type="Gene3D" id="3.30.730.10">
    <property type="entry name" value="AP2/ERF domain"/>
    <property type="match status" value="2"/>
</dbReference>
<dbReference type="PANTHER" id="PTHR32467:SF90">
    <property type="entry name" value="AP2-LIKE ETHYLENE-RESPONSIVE TRANSCRIPTION FACTOR AIL1"/>
    <property type="match status" value="1"/>
</dbReference>
<feature type="domain" description="AP2/ERF" evidence="7">
    <location>
        <begin position="23"/>
        <end position="81"/>
    </location>
</feature>
<dbReference type="PANTHER" id="PTHR32467">
    <property type="entry name" value="AP2-LIKE ETHYLENE-RESPONSIVE TRANSCRIPTION FACTOR"/>
    <property type="match status" value="1"/>
</dbReference>
<dbReference type="GO" id="GO:0003700">
    <property type="term" value="F:DNA-binding transcription factor activity"/>
    <property type="evidence" value="ECO:0007669"/>
    <property type="project" value="InterPro"/>
</dbReference>
<keyword evidence="5" id="KW-0539">Nucleus</keyword>
<evidence type="ECO:0000313" key="8">
    <source>
        <dbReference type="EMBL" id="KIZ03268.1"/>
    </source>
</evidence>
<feature type="compositionally biased region" description="Low complexity" evidence="6">
    <location>
        <begin position="793"/>
        <end position="810"/>
    </location>
</feature>
<keyword evidence="2" id="KW-0805">Transcription regulation</keyword>
<evidence type="ECO:0000256" key="2">
    <source>
        <dbReference type="ARBA" id="ARBA00023015"/>
    </source>
</evidence>
<dbReference type="EMBL" id="KK100882">
    <property type="protein sequence ID" value="KIZ03268.1"/>
    <property type="molecule type" value="Genomic_DNA"/>
</dbReference>
<feature type="domain" description="AP2/ERF" evidence="7">
    <location>
        <begin position="118"/>
        <end position="174"/>
    </location>
</feature>
<evidence type="ECO:0000256" key="3">
    <source>
        <dbReference type="ARBA" id="ARBA00023125"/>
    </source>
</evidence>
<proteinExistence type="predicted"/>
<evidence type="ECO:0000256" key="6">
    <source>
        <dbReference type="SAM" id="MobiDB-lite"/>
    </source>
</evidence>
<feature type="region of interest" description="Disordered" evidence="6">
    <location>
        <begin position="776"/>
        <end position="855"/>
    </location>
</feature>